<dbReference type="AlphaFoldDB" id="M4BKU4"/>
<dbReference type="InParanoid" id="M4BKU4"/>
<accession>M4BKU4</accession>
<organism evidence="1 2">
    <name type="scientific">Hyaloperonospora arabidopsidis (strain Emoy2)</name>
    <name type="common">Downy mildew agent</name>
    <name type="synonym">Peronospora arabidopsidis</name>
    <dbReference type="NCBI Taxonomy" id="559515"/>
    <lineage>
        <taxon>Eukaryota</taxon>
        <taxon>Sar</taxon>
        <taxon>Stramenopiles</taxon>
        <taxon>Oomycota</taxon>
        <taxon>Peronosporomycetes</taxon>
        <taxon>Peronosporales</taxon>
        <taxon>Peronosporaceae</taxon>
        <taxon>Hyaloperonospora</taxon>
    </lineage>
</organism>
<dbReference type="EMBL" id="JH598362">
    <property type="status" value="NOT_ANNOTATED_CDS"/>
    <property type="molecule type" value="Genomic_DNA"/>
</dbReference>
<evidence type="ECO:0000313" key="1">
    <source>
        <dbReference type="EnsemblProtists" id="HpaP807027"/>
    </source>
</evidence>
<protein>
    <submittedName>
        <fullName evidence="1">Uncharacterized protein</fullName>
    </submittedName>
</protein>
<sequence length="80" mass="9010">MGTKKSIQILAVDFTRLSSKREAGLDSPEEYISHWITMNSPMAYSTAYEPRIQMLAGSCSFMSQHLSSFLAVRRCVSSSW</sequence>
<dbReference type="EnsemblProtists" id="HpaT807027">
    <property type="protein sequence ID" value="HpaP807027"/>
    <property type="gene ID" value="HpaG807027"/>
</dbReference>
<dbReference type="HOGENOM" id="CLU_2594925_0_0_1"/>
<reference evidence="2" key="1">
    <citation type="journal article" date="2010" name="Science">
        <title>Signatures of adaptation to obligate biotrophy in the Hyaloperonospora arabidopsidis genome.</title>
        <authorList>
            <person name="Baxter L."/>
            <person name="Tripathy S."/>
            <person name="Ishaque N."/>
            <person name="Boot N."/>
            <person name="Cabral A."/>
            <person name="Kemen E."/>
            <person name="Thines M."/>
            <person name="Ah-Fong A."/>
            <person name="Anderson R."/>
            <person name="Badejoko W."/>
            <person name="Bittner-Eddy P."/>
            <person name="Boore J.L."/>
            <person name="Chibucos M.C."/>
            <person name="Coates M."/>
            <person name="Dehal P."/>
            <person name="Delehaunty K."/>
            <person name="Dong S."/>
            <person name="Downton P."/>
            <person name="Dumas B."/>
            <person name="Fabro G."/>
            <person name="Fronick C."/>
            <person name="Fuerstenberg S.I."/>
            <person name="Fulton L."/>
            <person name="Gaulin E."/>
            <person name="Govers F."/>
            <person name="Hughes L."/>
            <person name="Humphray S."/>
            <person name="Jiang R.H."/>
            <person name="Judelson H."/>
            <person name="Kamoun S."/>
            <person name="Kyung K."/>
            <person name="Meijer H."/>
            <person name="Minx P."/>
            <person name="Morris P."/>
            <person name="Nelson J."/>
            <person name="Phuntumart V."/>
            <person name="Qutob D."/>
            <person name="Rehmany A."/>
            <person name="Rougon-Cardoso A."/>
            <person name="Ryden P."/>
            <person name="Torto-Alalibo T."/>
            <person name="Studholme D."/>
            <person name="Wang Y."/>
            <person name="Win J."/>
            <person name="Wood J."/>
            <person name="Clifton S.W."/>
            <person name="Rogers J."/>
            <person name="Van den Ackerveken G."/>
            <person name="Jones J.D."/>
            <person name="McDowell J.M."/>
            <person name="Beynon J."/>
            <person name="Tyler B.M."/>
        </authorList>
    </citation>
    <scope>NUCLEOTIDE SEQUENCE [LARGE SCALE GENOMIC DNA]</scope>
    <source>
        <strain evidence="2">Emoy2</strain>
    </source>
</reference>
<reference evidence="1" key="2">
    <citation type="submission" date="2015-06" db="UniProtKB">
        <authorList>
            <consortium name="EnsemblProtists"/>
        </authorList>
    </citation>
    <scope>IDENTIFICATION</scope>
    <source>
        <strain evidence="1">Emoy2</strain>
    </source>
</reference>
<dbReference type="Proteomes" id="UP000011713">
    <property type="component" value="Unassembled WGS sequence"/>
</dbReference>
<proteinExistence type="predicted"/>
<keyword evidence="2" id="KW-1185">Reference proteome</keyword>
<evidence type="ECO:0000313" key="2">
    <source>
        <dbReference type="Proteomes" id="UP000011713"/>
    </source>
</evidence>
<dbReference type="VEuPathDB" id="FungiDB:HpaG807027"/>
<name>M4BKU4_HYAAE</name>